<dbReference type="Proteomes" id="UP000216752">
    <property type="component" value="Chromosome"/>
</dbReference>
<feature type="chain" id="PRO_5046449836" evidence="1">
    <location>
        <begin position="27"/>
        <end position="135"/>
    </location>
</feature>
<keyword evidence="1" id="KW-0732">Signal</keyword>
<reference evidence="2" key="1">
    <citation type="submission" date="2024-05" db="EMBL/GenBank/DDBJ databases">
        <title>Isolation and characterization of Sporomusa carbonis sp. nov., a carboxydotrophic hydrogenogen in the genus of Sporomusa isolated from a charcoal burning pile.</title>
        <authorList>
            <person name="Boeer T."/>
            <person name="Rosenbaum F."/>
            <person name="Eysell L."/>
            <person name="Mueller V."/>
            <person name="Daniel R."/>
            <person name="Poehlein A."/>
        </authorList>
    </citation>
    <scope>NUCLEOTIDE SEQUENCE [LARGE SCALE GENOMIC DNA]</scope>
    <source>
        <strain evidence="2">DSM 10669</strain>
    </source>
</reference>
<protein>
    <submittedName>
        <fullName evidence="2">Uncharacterized protein</fullName>
    </submittedName>
</protein>
<keyword evidence="3" id="KW-1185">Reference proteome</keyword>
<dbReference type="EMBL" id="CP155573">
    <property type="protein sequence ID" value="XFO69559.1"/>
    <property type="molecule type" value="Genomic_DNA"/>
</dbReference>
<gene>
    <name evidence="2" type="ORF">SPSIL_057930</name>
</gene>
<dbReference type="RefSeq" id="WP_094607199.1">
    <property type="nucleotide sequence ID" value="NZ_CP155573.1"/>
</dbReference>
<organism evidence="2 3">
    <name type="scientific">Sporomusa silvacetica DSM 10669</name>
    <dbReference type="NCBI Taxonomy" id="1123289"/>
    <lineage>
        <taxon>Bacteria</taxon>
        <taxon>Bacillati</taxon>
        <taxon>Bacillota</taxon>
        <taxon>Negativicutes</taxon>
        <taxon>Selenomonadales</taxon>
        <taxon>Sporomusaceae</taxon>
        <taxon>Sporomusa</taxon>
    </lineage>
</organism>
<feature type="signal peptide" evidence="1">
    <location>
        <begin position="1"/>
        <end position="26"/>
    </location>
</feature>
<proteinExistence type="predicted"/>
<name>A0ABZ3IV36_9FIRM</name>
<sequence length="135" mass="15984">MKLIKRLFCSLMILMVLLTVSNVTYAKEKSDMEIAQELLYGKWAKPNSSWIKYEFNENNIKILDIREVNPMGESKIKVSIKASNGNWSTNDILCWTRLENQKYRMYIIRRNNLGNEVQGEDCGVNYMKVYWEDRD</sequence>
<evidence type="ECO:0000256" key="1">
    <source>
        <dbReference type="SAM" id="SignalP"/>
    </source>
</evidence>
<evidence type="ECO:0000313" key="3">
    <source>
        <dbReference type="Proteomes" id="UP000216752"/>
    </source>
</evidence>
<accession>A0ABZ3IV36</accession>
<evidence type="ECO:0000313" key="2">
    <source>
        <dbReference type="EMBL" id="XFO69559.1"/>
    </source>
</evidence>